<evidence type="ECO:0000256" key="2">
    <source>
        <dbReference type="ARBA" id="ARBA00023315"/>
    </source>
</evidence>
<name>A0A0F0H0Z2_LENAE</name>
<dbReference type="RefSeq" id="WP_156213110.1">
    <property type="nucleotide sequence ID" value="NZ_JYJG01000087.1"/>
</dbReference>
<dbReference type="InterPro" id="IPR013751">
    <property type="entry name" value="ACP_syn_III_N"/>
</dbReference>
<dbReference type="InterPro" id="IPR016039">
    <property type="entry name" value="Thiolase-like"/>
</dbReference>
<keyword evidence="6" id="KW-1185">Reference proteome</keyword>
<dbReference type="EMBL" id="JYJG01000087">
    <property type="protein sequence ID" value="KJK49240.1"/>
    <property type="molecule type" value="Genomic_DNA"/>
</dbReference>
<dbReference type="AlphaFoldDB" id="A0A0F0H0Z2"/>
<protein>
    <submittedName>
        <fullName evidence="5">3-oxoacyl-ACP synthase</fullName>
    </submittedName>
</protein>
<sequence length="343" mass="37306">MRFSRVESLGVFLPPDRRSTAQLLDALSVTPPFDLQAVTGIEQHRVTTSDCTALAADAARDALSRSSYAPGELDVVISCSISRFHDGSRLTFEPALATHIARSLGAVQAIQFDVSNACAGMMTGVLVLDRLIRAGVVRNGLVVSGERITPIADTAVREIDRDDDLQFASLTVGDSAAAVVLDESVDEHDRIHHIEMMSCAEYAGLCLGMPSNRTQGVALYTDNRRMHNKDRLRLWPDLHRLVLEKAGTTFAGEGYDHLIHHQVGAVAIRNFQRCGEAAFGVPMPDSPTVYEQYGNTASTSHFLALHDHLRRAPLRGPRKYLFVPAASGLVTGFMSATVSKLEV</sequence>
<keyword evidence="2" id="KW-0012">Acyltransferase</keyword>
<dbReference type="PATRIC" id="fig|68170.10.peg.3174"/>
<organism evidence="5 6">
    <name type="scientific">Lentzea aerocolonigenes</name>
    <name type="common">Lechevalieria aerocolonigenes</name>
    <name type="synonym">Saccharothrix aerocolonigenes</name>
    <dbReference type="NCBI Taxonomy" id="68170"/>
    <lineage>
        <taxon>Bacteria</taxon>
        <taxon>Bacillati</taxon>
        <taxon>Actinomycetota</taxon>
        <taxon>Actinomycetes</taxon>
        <taxon>Pseudonocardiales</taxon>
        <taxon>Pseudonocardiaceae</taxon>
        <taxon>Lentzea</taxon>
    </lineage>
</organism>
<dbReference type="GO" id="GO:0004315">
    <property type="term" value="F:3-oxoacyl-[acyl-carrier-protein] synthase activity"/>
    <property type="evidence" value="ECO:0007669"/>
    <property type="project" value="InterPro"/>
</dbReference>
<dbReference type="Pfam" id="PF08541">
    <property type="entry name" value="ACP_syn_III_C"/>
    <property type="match status" value="1"/>
</dbReference>
<gene>
    <name evidence="5" type="ORF">UK23_14800</name>
</gene>
<keyword evidence="1" id="KW-0808">Transferase</keyword>
<reference evidence="5 6" key="1">
    <citation type="submission" date="2015-02" db="EMBL/GenBank/DDBJ databases">
        <authorList>
            <person name="Ju K.-S."/>
            <person name="Doroghazi J.R."/>
            <person name="Metcalf W."/>
        </authorList>
    </citation>
    <scope>NUCLEOTIDE SEQUENCE [LARGE SCALE GENOMIC DNA]</scope>
    <source>
        <strain evidence="5 6">NRRL B-16140</strain>
    </source>
</reference>
<evidence type="ECO:0000259" key="4">
    <source>
        <dbReference type="Pfam" id="PF08545"/>
    </source>
</evidence>
<feature type="domain" description="Beta-ketoacyl-[acyl-carrier-protein] synthase III C-terminal" evidence="3">
    <location>
        <begin position="253"/>
        <end position="332"/>
    </location>
</feature>
<dbReference type="GO" id="GO:0006633">
    <property type="term" value="P:fatty acid biosynthetic process"/>
    <property type="evidence" value="ECO:0007669"/>
    <property type="project" value="InterPro"/>
</dbReference>
<dbReference type="SUPFAM" id="SSF53901">
    <property type="entry name" value="Thiolase-like"/>
    <property type="match status" value="1"/>
</dbReference>
<evidence type="ECO:0000313" key="5">
    <source>
        <dbReference type="EMBL" id="KJK49240.1"/>
    </source>
</evidence>
<dbReference type="GO" id="GO:0044550">
    <property type="term" value="P:secondary metabolite biosynthetic process"/>
    <property type="evidence" value="ECO:0007669"/>
    <property type="project" value="TreeGrafter"/>
</dbReference>
<dbReference type="Pfam" id="PF08545">
    <property type="entry name" value="ACP_syn_III"/>
    <property type="match status" value="1"/>
</dbReference>
<comment type="caution">
    <text evidence="5">The sequence shown here is derived from an EMBL/GenBank/DDBJ whole genome shotgun (WGS) entry which is preliminary data.</text>
</comment>
<dbReference type="InterPro" id="IPR013747">
    <property type="entry name" value="ACP_syn_III_C"/>
</dbReference>
<dbReference type="OrthoDB" id="9788274at2"/>
<evidence type="ECO:0000259" key="3">
    <source>
        <dbReference type="Pfam" id="PF08541"/>
    </source>
</evidence>
<evidence type="ECO:0000256" key="1">
    <source>
        <dbReference type="ARBA" id="ARBA00022679"/>
    </source>
</evidence>
<dbReference type="Gene3D" id="3.40.47.10">
    <property type="match status" value="2"/>
</dbReference>
<dbReference type="Proteomes" id="UP000033393">
    <property type="component" value="Unassembled WGS sequence"/>
</dbReference>
<feature type="domain" description="Beta-ketoacyl-[acyl-carrier-protein] synthase III N-terminal" evidence="4">
    <location>
        <begin position="112"/>
        <end position="197"/>
    </location>
</feature>
<proteinExistence type="predicted"/>
<accession>A0A0F0H0Z2</accession>
<dbReference type="PANTHER" id="PTHR34069">
    <property type="entry name" value="3-OXOACYL-[ACYL-CARRIER-PROTEIN] SYNTHASE 3"/>
    <property type="match status" value="1"/>
</dbReference>
<evidence type="ECO:0000313" key="6">
    <source>
        <dbReference type="Proteomes" id="UP000033393"/>
    </source>
</evidence>
<dbReference type="PANTHER" id="PTHR34069:SF3">
    <property type="entry name" value="ACYL-COA:ACYL-COA ALKYLTRANSFERASE"/>
    <property type="match status" value="1"/>
</dbReference>